<keyword evidence="4 7" id="KW-1133">Transmembrane helix</keyword>
<dbReference type="GO" id="GO:0006612">
    <property type="term" value="P:protein targeting to membrane"/>
    <property type="evidence" value="ECO:0000318"/>
    <property type="project" value="GO_Central"/>
</dbReference>
<organism evidence="10 11">
    <name type="scientific">Tribolium castaneum</name>
    <name type="common">Red flour beetle</name>
    <dbReference type="NCBI Taxonomy" id="7070"/>
    <lineage>
        <taxon>Eukaryota</taxon>
        <taxon>Metazoa</taxon>
        <taxon>Ecdysozoa</taxon>
        <taxon>Arthropoda</taxon>
        <taxon>Hexapoda</taxon>
        <taxon>Insecta</taxon>
        <taxon>Pterygota</taxon>
        <taxon>Neoptera</taxon>
        <taxon>Endopterygota</taxon>
        <taxon>Coleoptera</taxon>
        <taxon>Polyphaga</taxon>
        <taxon>Cucujiformia</taxon>
        <taxon>Tenebrionidae</taxon>
        <taxon>Tenebrionidae incertae sedis</taxon>
        <taxon>Tribolium</taxon>
    </lineage>
</organism>
<keyword evidence="2 7" id="KW-0808">Transferase</keyword>
<dbReference type="GO" id="GO:0005783">
    <property type="term" value="C:endoplasmic reticulum"/>
    <property type="evidence" value="ECO:0000318"/>
    <property type="project" value="GO_Central"/>
</dbReference>
<evidence type="ECO:0000256" key="5">
    <source>
        <dbReference type="ARBA" id="ARBA00023136"/>
    </source>
</evidence>
<reference evidence="10 11" key="2">
    <citation type="journal article" date="2010" name="Nucleic Acids Res.">
        <title>BeetleBase in 2010: revisions to provide comprehensive genomic information for Tribolium castaneum.</title>
        <authorList>
            <person name="Kim H.S."/>
            <person name="Murphy T."/>
            <person name="Xia J."/>
            <person name="Caragea D."/>
            <person name="Park Y."/>
            <person name="Beeman R.W."/>
            <person name="Lorenzen M.D."/>
            <person name="Butcher S."/>
            <person name="Manak J.R."/>
            <person name="Brown S.J."/>
        </authorList>
    </citation>
    <scope>GENOME REANNOTATION</scope>
    <source>
        <strain evidence="10 11">Georgia GA2</strain>
    </source>
</reference>
<evidence type="ECO:0000256" key="3">
    <source>
        <dbReference type="ARBA" id="ARBA00022692"/>
    </source>
</evidence>
<dbReference type="EC" id="2.3.1.225" evidence="7"/>
<dbReference type="GO" id="GO:0005794">
    <property type="term" value="C:Golgi apparatus"/>
    <property type="evidence" value="ECO:0000318"/>
    <property type="project" value="GO_Central"/>
</dbReference>
<dbReference type="AlphaFoldDB" id="A0A139WIS1"/>
<gene>
    <name evidence="10" type="primary">AUGUSTUS-3.0.2_31101</name>
    <name evidence="10" type="ORF">TcasGA2_TC031101</name>
</gene>
<feature type="transmembrane region" description="Helical" evidence="7">
    <location>
        <begin position="287"/>
        <end position="309"/>
    </location>
</feature>
<evidence type="ECO:0000256" key="1">
    <source>
        <dbReference type="ARBA" id="ARBA00004141"/>
    </source>
</evidence>
<evidence type="ECO:0000313" key="11">
    <source>
        <dbReference type="Proteomes" id="UP000007266"/>
    </source>
</evidence>
<dbReference type="Pfam" id="PF01529">
    <property type="entry name" value="DHHC"/>
    <property type="match status" value="1"/>
</dbReference>
<comment type="similarity">
    <text evidence="7">Belongs to the DHHC palmitoyltransferase family.</text>
</comment>
<accession>A0A139WIS1</accession>
<keyword evidence="3 7" id="KW-0812">Transmembrane</keyword>
<keyword evidence="6 7" id="KW-0012">Acyltransferase</keyword>
<feature type="transmembrane region" description="Helical" evidence="7">
    <location>
        <begin position="480"/>
        <end position="503"/>
    </location>
</feature>
<dbReference type="InParanoid" id="A0A139WIS1"/>
<evidence type="ECO:0000256" key="6">
    <source>
        <dbReference type="ARBA" id="ARBA00023315"/>
    </source>
</evidence>
<sequence length="569" mass="66046">MGRPRKTARQRFKAPAGSKWPPTFKLGWFTAGKICLEEVAINDVVLRVPLKVHTGREPKRKRGRRPLLGKRTEKSATKSIVKRDTQRPRERAIKVLRKRRRRPLLKKRLVQSVGRRRRPKQVQEFPVNGKKDLIVSEVGILDWKQQPVGLRRLVTNLKSSERRNSESVFRNGERRTYLPAVKKLGSAKLKNVEFSFSELAHSLDQIKFPSFDWKVSMISNRDVQTELRFYNTVKPKSVSFSQQNLDFKIAIDKVPVALLGCPETVESQRDIEILLEIVNRLGLHDCMVAKILIPPTLILGLTIFSYYSYVLHFCVHIIDSVIKKTSYLFVYHVTILMFLWSFLATALKKHHSIPDEYRLSLSEHSRLLNYTEDEANAILKKLVRLRNLELYTCGPHGRPRYCKTCMLIKPDRAHHCTNCQRCILKMDHHCPWVDNCIGFSNYKQFILMLFYTTLWCAFYAGTVAEYIIDLWKDIHTNVSKLIVGIGFLCAAFLGMVILFLFVYHLKLVFKNETTLEALRDTTYYQDNTTFDLGQWSNFTEVFGDNVCCWLFPVTSGKGNGYEFRVNSLI</sequence>
<reference evidence="10 11" key="1">
    <citation type="journal article" date="2008" name="Nature">
        <title>The genome of the model beetle and pest Tribolium castaneum.</title>
        <authorList>
            <consortium name="Tribolium Genome Sequencing Consortium"/>
            <person name="Richards S."/>
            <person name="Gibbs R.A."/>
            <person name="Weinstock G.M."/>
            <person name="Brown S.J."/>
            <person name="Denell R."/>
            <person name="Beeman R.W."/>
            <person name="Gibbs R."/>
            <person name="Beeman R.W."/>
            <person name="Brown S.J."/>
            <person name="Bucher G."/>
            <person name="Friedrich M."/>
            <person name="Grimmelikhuijzen C.J."/>
            <person name="Klingler M."/>
            <person name="Lorenzen M."/>
            <person name="Richards S."/>
            <person name="Roth S."/>
            <person name="Schroder R."/>
            <person name="Tautz D."/>
            <person name="Zdobnov E.M."/>
            <person name="Muzny D."/>
            <person name="Gibbs R.A."/>
            <person name="Weinstock G.M."/>
            <person name="Attaway T."/>
            <person name="Bell S."/>
            <person name="Buhay C.J."/>
            <person name="Chandrabose M.N."/>
            <person name="Chavez D."/>
            <person name="Clerk-Blankenburg K.P."/>
            <person name="Cree A."/>
            <person name="Dao M."/>
            <person name="Davis C."/>
            <person name="Chacko J."/>
            <person name="Dinh H."/>
            <person name="Dugan-Rocha S."/>
            <person name="Fowler G."/>
            <person name="Garner T.T."/>
            <person name="Garnes J."/>
            <person name="Gnirke A."/>
            <person name="Hawes A."/>
            <person name="Hernandez J."/>
            <person name="Hines S."/>
            <person name="Holder M."/>
            <person name="Hume J."/>
            <person name="Jhangiani S.N."/>
            <person name="Joshi V."/>
            <person name="Khan Z.M."/>
            <person name="Jackson L."/>
            <person name="Kovar C."/>
            <person name="Kowis A."/>
            <person name="Lee S."/>
            <person name="Lewis L.R."/>
            <person name="Margolis J."/>
            <person name="Morgan M."/>
            <person name="Nazareth L.V."/>
            <person name="Nguyen N."/>
            <person name="Okwuonu G."/>
            <person name="Parker D."/>
            <person name="Richards S."/>
            <person name="Ruiz S.J."/>
            <person name="Santibanez J."/>
            <person name="Savard J."/>
            <person name="Scherer S.E."/>
            <person name="Schneider B."/>
            <person name="Sodergren E."/>
            <person name="Tautz D."/>
            <person name="Vattahil S."/>
            <person name="Villasana D."/>
            <person name="White C.S."/>
            <person name="Wright R."/>
            <person name="Park Y."/>
            <person name="Beeman R.W."/>
            <person name="Lord J."/>
            <person name="Oppert B."/>
            <person name="Lorenzen M."/>
            <person name="Brown S."/>
            <person name="Wang L."/>
            <person name="Savard J."/>
            <person name="Tautz D."/>
            <person name="Richards S."/>
            <person name="Weinstock G."/>
            <person name="Gibbs R.A."/>
            <person name="Liu Y."/>
            <person name="Worley K."/>
            <person name="Weinstock G."/>
            <person name="Elsik C.G."/>
            <person name="Reese J.T."/>
            <person name="Elhaik E."/>
            <person name="Landan G."/>
            <person name="Graur D."/>
            <person name="Arensburger P."/>
            <person name="Atkinson P."/>
            <person name="Beeman R.W."/>
            <person name="Beidler J."/>
            <person name="Brown S.J."/>
            <person name="Demuth J.P."/>
            <person name="Drury D.W."/>
            <person name="Du Y.Z."/>
            <person name="Fujiwara H."/>
            <person name="Lorenzen M."/>
            <person name="Maselli V."/>
            <person name="Osanai M."/>
            <person name="Park Y."/>
            <person name="Robertson H.M."/>
            <person name="Tu Z."/>
            <person name="Wang J.J."/>
            <person name="Wang S."/>
            <person name="Richards S."/>
            <person name="Song H."/>
            <person name="Zhang L."/>
            <person name="Sodergren E."/>
            <person name="Werner D."/>
            <person name="Stanke M."/>
            <person name="Morgenstern B."/>
            <person name="Solovyev V."/>
            <person name="Kosarev P."/>
            <person name="Brown G."/>
            <person name="Chen H.C."/>
            <person name="Ermolaeva O."/>
            <person name="Hlavina W."/>
            <person name="Kapustin Y."/>
            <person name="Kiryutin B."/>
            <person name="Kitts P."/>
            <person name="Maglott D."/>
            <person name="Pruitt K."/>
            <person name="Sapojnikov V."/>
            <person name="Souvorov A."/>
            <person name="Mackey A.J."/>
            <person name="Waterhouse R.M."/>
            <person name="Wyder S."/>
            <person name="Zdobnov E.M."/>
            <person name="Zdobnov E.M."/>
            <person name="Wyder S."/>
            <person name="Kriventseva E.V."/>
            <person name="Kadowaki T."/>
            <person name="Bork P."/>
            <person name="Aranda M."/>
            <person name="Bao R."/>
            <person name="Beermann A."/>
            <person name="Berns N."/>
            <person name="Bolognesi R."/>
            <person name="Bonneton F."/>
            <person name="Bopp D."/>
            <person name="Brown S.J."/>
            <person name="Bucher G."/>
            <person name="Butts T."/>
            <person name="Chaumot A."/>
            <person name="Denell R.E."/>
            <person name="Ferrier D.E."/>
            <person name="Friedrich M."/>
            <person name="Gordon C.M."/>
            <person name="Jindra M."/>
            <person name="Klingler M."/>
            <person name="Lan Q."/>
            <person name="Lattorff H.M."/>
            <person name="Laudet V."/>
            <person name="von Levetsow C."/>
            <person name="Liu Z."/>
            <person name="Lutz R."/>
            <person name="Lynch J.A."/>
            <person name="da Fonseca R.N."/>
            <person name="Posnien N."/>
            <person name="Reuter R."/>
            <person name="Roth S."/>
            <person name="Savard J."/>
            <person name="Schinko J.B."/>
            <person name="Schmitt C."/>
            <person name="Schoppmeier M."/>
            <person name="Schroder R."/>
            <person name="Shippy T.D."/>
            <person name="Simonnet F."/>
            <person name="Marques-Souza H."/>
            <person name="Tautz D."/>
            <person name="Tomoyasu Y."/>
            <person name="Trauner J."/>
            <person name="Van der Zee M."/>
            <person name="Vervoort M."/>
            <person name="Wittkopp N."/>
            <person name="Wimmer E.A."/>
            <person name="Yang X."/>
            <person name="Jones A.K."/>
            <person name="Sattelle D.B."/>
            <person name="Ebert P.R."/>
            <person name="Nelson D."/>
            <person name="Scott J.G."/>
            <person name="Beeman R.W."/>
            <person name="Muthukrishnan S."/>
            <person name="Kramer K.J."/>
            <person name="Arakane Y."/>
            <person name="Beeman R.W."/>
            <person name="Zhu Q."/>
            <person name="Hogenkamp D."/>
            <person name="Dixit R."/>
            <person name="Oppert B."/>
            <person name="Jiang H."/>
            <person name="Zou Z."/>
            <person name="Marshall J."/>
            <person name="Elpidina E."/>
            <person name="Vinokurov K."/>
            <person name="Oppert C."/>
            <person name="Zou Z."/>
            <person name="Evans J."/>
            <person name="Lu Z."/>
            <person name="Zhao P."/>
            <person name="Sumathipala N."/>
            <person name="Altincicek B."/>
            <person name="Vilcinskas A."/>
            <person name="Williams M."/>
            <person name="Hultmark D."/>
            <person name="Hetru C."/>
            <person name="Jiang H."/>
            <person name="Grimmelikhuijzen C.J."/>
            <person name="Hauser F."/>
            <person name="Cazzamali G."/>
            <person name="Williamson M."/>
            <person name="Park Y."/>
            <person name="Li B."/>
            <person name="Tanaka Y."/>
            <person name="Predel R."/>
            <person name="Neupert S."/>
            <person name="Schachtner J."/>
            <person name="Verleyen P."/>
            <person name="Raible F."/>
            <person name="Bork P."/>
            <person name="Friedrich M."/>
            <person name="Walden K.K."/>
            <person name="Robertson H.M."/>
            <person name="Angeli S."/>
            <person name="Foret S."/>
            <person name="Bucher G."/>
            <person name="Schuetz S."/>
            <person name="Maleszka R."/>
            <person name="Wimmer E.A."/>
            <person name="Beeman R.W."/>
            <person name="Lorenzen M."/>
            <person name="Tomoyasu Y."/>
            <person name="Miller S.C."/>
            <person name="Grossmann D."/>
            <person name="Bucher G."/>
        </authorList>
    </citation>
    <scope>NUCLEOTIDE SEQUENCE [LARGE SCALE GENOMIC DNA]</scope>
    <source>
        <strain evidence="10 11">Georgia GA2</strain>
    </source>
</reference>
<comment type="domain">
    <text evidence="7">The DHHC domain is required for palmitoyltransferase activity.</text>
</comment>
<proteinExistence type="inferred from homology"/>
<feature type="transmembrane region" description="Helical" evidence="7">
    <location>
        <begin position="445"/>
        <end position="468"/>
    </location>
</feature>
<dbReference type="Proteomes" id="UP000007266">
    <property type="component" value="Linkage group 4"/>
</dbReference>
<dbReference type="STRING" id="7070.A0A139WIS1"/>
<feature type="compositionally biased region" description="Basic residues" evidence="8">
    <location>
        <begin position="58"/>
        <end position="68"/>
    </location>
</feature>
<dbReference type="GO" id="GO:0016188">
    <property type="term" value="P:synaptic vesicle maturation"/>
    <property type="evidence" value="ECO:0000318"/>
    <property type="project" value="GO_Central"/>
</dbReference>
<dbReference type="InterPro" id="IPR001594">
    <property type="entry name" value="Palmitoyltrfase_DHHC"/>
</dbReference>
<feature type="compositionally biased region" description="Basic and acidic residues" evidence="8">
    <location>
        <begin position="70"/>
        <end position="89"/>
    </location>
</feature>
<feature type="region of interest" description="Disordered" evidence="8">
    <location>
        <begin position="56"/>
        <end position="89"/>
    </location>
</feature>
<evidence type="ECO:0000256" key="2">
    <source>
        <dbReference type="ARBA" id="ARBA00022679"/>
    </source>
</evidence>
<dbReference type="PROSITE" id="PS50216">
    <property type="entry name" value="DHHC"/>
    <property type="match status" value="1"/>
</dbReference>
<evidence type="ECO:0000256" key="7">
    <source>
        <dbReference type="RuleBase" id="RU079119"/>
    </source>
</evidence>
<evidence type="ECO:0000256" key="8">
    <source>
        <dbReference type="SAM" id="MobiDB-lite"/>
    </source>
</evidence>
<keyword evidence="5 7" id="KW-0472">Membrane</keyword>
<evidence type="ECO:0000259" key="9">
    <source>
        <dbReference type="Pfam" id="PF01529"/>
    </source>
</evidence>
<name>A0A139WIS1_TRICA</name>
<dbReference type="PANTHER" id="PTHR12246">
    <property type="entry name" value="PALMITOYLTRANSFERASE ZDHHC16"/>
    <property type="match status" value="1"/>
</dbReference>
<feature type="domain" description="Palmitoyltransferase DHHC" evidence="9">
    <location>
        <begin position="398"/>
        <end position="519"/>
    </location>
</feature>
<comment type="catalytic activity">
    <reaction evidence="7">
        <text>L-cysteinyl-[protein] + hexadecanoyl-CoA = S-hexadecanoyl-L-cysteinyl-[protein] + CoA</text>
        <dbReference type="Rhea" id="RHEA:36683"/>
        <dbReference type="Rhea" id="RHEA-COMP:10131"/>
        <dbReference type="Rhea" id="RHEA-COMP:11032"/>
        <dbReference type="ChEBI" id="CHEBI:29950"/>
        <dbReference type="ChEBI" id="CHEBI:57287"/>
        <dbReference type="ChEBI" id="CHEBI:57379"/>
        <dbReference type="ChEBI" id="CHEBI:74151"/>
        <dbReference type="EC" id="2.3.1.225"/>
    </reaction>
</comment>
<protein>
    <recommendedName>
        <fullName evidence="7">Palmitoyltransferase</fullName>
        <ecNumber evidence="7">2.3.1.225</ecNumber>
    </recommendedName>
</protein>
<feature type="transmembrane region" description="Helical" evidence="7">
    <location>
        <begin position="329"/>
        <end position="347"/>
    </location>
</feature>
<dbReference type="InterPro" id="IPR039859">
    <property type="entry name" value="PFA4/ZDH16/20/ERF2-like"/>
</dbReference>
<dbReference type="GO" id="GO:0016020">
    <property type="term" value="C:membrane"/>
    <property type="evidence" value="ECO:0007669"/>
    <property type="project" value="UniProtKB-SubCell"/>
</dbReference>
<dbReference type="GO" id="GO:0019706">
    <property type="term" value="F:protein-cysteine S-palmitoyltransferase activity"/>
    <property type="evidence" value="ECO:0000318"/>
    <property type="project" value="GO_Central"/>
</dbReference>
<dbReference type="EMBL" id="KQ971338">
    <property type="protein sequence ID" value="KYB27908.1"/>
    <property type="molecule type" value="Genomic_DNA"/>
</dbReference>
<keyword evidence="11" id="KW-1185">Reference proteome</keyword>
<evidence type="ECO:0000313" key="10">
    <source>
        <dbReference type="EMBL" id="KYB27908.1"/>
    </source>
</evidence>
<comment type="subcellular location">
    <subcellularLocation>
        <location evidence="1">Membrane</location>
        <topology evidence="1">Multi-pass membrane protein</topology>
    </subcellularLocation>
</comment>
<evidence type="ECO:0000256" key="4">
    <source>
        <dbReference type="ARBA" id="ARBA00022989"/>
    </source>
</evidence>